<proteinExistence type="predicted"/>
<dbReference type="InterPro" id="IPR002145">
    <property type="entry name" value="CopG"/>
</dbReference>
<dbReference type="Proteomes" id="UP001370100">
    <property type="component" value="Unassembled WGS sequence"/>
</dbReference>
<feature type="compositionally biased region" description="Basic and acidic residues" evidence="1">
    <location>
        <begin position="7"/>
        <end position="25"/>
    </location>
</feature>
<dbReference type="EMBL" id="JBBEGL010000002">
    <property type="protein sequence ID" value="MEJ2886310.1"/>
    <property type="molecule type" value="Genomic_DNA"/>
</dbReference>
<name>A0ABU8N1Q2_9PSEU</name>
<evidence type="ECO:0000313" key="4">
    <source>
        <dbReference type="Proteomes" id="UP001370100"/>
    </source>
</evidence>
<accession>A0ABU8N1Q2</accession>
<protein>
    <submittedName>
        <fullName evidence="3">Ribbon-helix-helix protein, CopG family</fullName>
    </submittedName>
</protein>
<dbReference type="Pfam" id="PF01402">
    <property type="entry name" value="RHH_1"/>
    <property type="match status" value="1"/>
</dbReference>
<feature type="region of interest" description="Disordered" evidence="1">
    <location>
        <begin position="1"/>
        <end position="27"/>
    </location>
</feature>
<gene>
    <name evidence="3" type="ORF">WCD41_07580</name>
</gene>
<feature type="domain" description="Ribbon-helix-helix protein CopG" evidence="2">
    <location>
        <begin position="2"/>
        <end position="40"/>
    </location>
</feature>
<keyword evidence="4" id="KW-1185">Reference proteome</keyword>
<evidence type="ECO:0000313" key="3">
    <source>
        <dbReference type="EMBL" id="MEJ2886310.1"/>
    </source>
</evidence>
<organism evidence="3 4">
    <name type="scientific">Actinomycetospora aeridis</name>
    <dbReference type="NCBI Taxonomy" id="3129231"/>
    <lineage>
        <taxon>Bacteria</taxon>
        <taxon>Bacillati</taxon>
        <taxon>Actinomycetota</taxon>
        <taxon>Actinomycetes</taxon>
        <taxon>Pseudonocardiales</taxon>
        <taxon>Pseudonocardiaceae</taxon>
        <taxon>Actinomycetospora</taxon>
    </lineage>
</organism>
<dbReference type="SUPFAM" id="SSF47598">
    <property type="entry name" value="Ribbon-helix-helix"/>
    <property type="match status" value="1"/>
</dbReference>
<dbReference type="RefSeq" id="WP_337712796.1">
    <property type="nucleotide sequence ID" value="NZ_JBBEGL010000002.1"/>
</dbReference>
<dbReference type="InterPro" id="IPR010985">
    <property type="entry name" value="Ribbon_hlx_hlx"/>
</dbReference>
<reference evidence="3 4" key="1">
    <citation type="submission" date="2024-03" db="EMBL/GenBank/DDBJ databases">
        <title>Actinomycetospora sp. OC33-EN06, a novel actinomycete isolated from wild orchid (Aerides multiflora).</title>
        <authorList>
            <person name="Suriyachadkun C."/>
        </authorList>
    </citation>
    <scope>NUCLEOTIDE SEQUENCE [LARGE SCALE GENOMIC DNA]</scope>
    <source>
        <strain evidence="3 4">OC33-EN06</strain>
    </source>
</reference>
<comment type="caution">
    <text evidence="3">The sequence shown here is derived from an EMBL/GenBank/DDBJ whole genome shotgun (WGS) entry which is preliminary data.</text>
</comment>
<evidence type="ECO:0000256" key="1">
    <source>
        <dbReference type="SAM" id="MobiDB-lite"/>
    </source>
</evidence>
<evidence type="ECO:0000259" key="2">
    <source>
        <dbReference type="Pfam" id="PF01402"/>
    </source>
</evidence>
<sequence>MATTLRLSDDESESLRRRAETEQRSMQEVARAAVREYVERHDHDDDVDRAAAWVTTDFREALDRLGRA</sequence>